<evidence type="ECO:0000313" key="2">
    <source>
        <dbReference type="EMBL" id="KAK3343390.1"/>
    </source>
</evidence>
<gene>
    <name evidence="2" type="ORF">B0T25DRAFT_572405</name>
</gene>
<reference evidence="2" key="2">
    <citation type="submission" date="2023-06" db="EMBL/GenBank/DDBJ databases">
        <authorList>
            <consortium name="Lawrence Berkeley National Laboratory"/>
            <person name="Haridas S."/>
            <person name="Hensen N."/>
            <person name="Bonometti L."/>
            <person name="Westerberg I."/>
            <person name="Brannstrom I.O."/>
            <person name="Guillou S."/>
            <person name="Cros-Aarteil S."/>
            <person name="Calhoun S."/>
            <person name="Kuo A."/>
            <person name="Mondo S."/>
            <person name="Pangilinan J."/>
            <person name="Riley R."/>
            <person name="Labutti K."/>
            <person name="Andreopoulos B."/>
            <person name="Lipzen A."/>
            <person name="Chen C."/>
            <person name="Yanf M."/>
            <person name="Daum C."/>
            <person name="Ng V."/>
            <person name="Clum A."/>
            <person name="Steindorff A."/>
            <person name="Ohm R."/>
            <person name="Martin F."/>
            <person name="Silar P."/>
            <person name="Natvig D."/>
            <person name="Lalanne C."/>
            <person name="Gautier V."/>
            <person name="Ament-Velasquez S.L."/>
            <person name="Kruys A."/>
            <person name="Hutchinson M.I."/>
            <person name="Powell A.J."/>
            <person name="Barry K."/>
            <person name="Miller A.N."/>
            <person name="Grigoriev I.V."/>
            <person name="Debuchy R."/>
            <person name="Gladieux P."/>
            <person name="Thoren M.H."/>
            <person name="Johannesson H."/>
        </authorList>
    </citation>
    <scope>NUCLEOTIDE SEQUENCE</scope>
    <source>
        <strain evidence="2">CBS 955.72</strain>
    </source>
</reference>
<organism evidence="2 3">
    <name type="scientific">Lasiosphaeria hispida</name>
    <dbReference type="NCBI Taxonomy" id="260671"/>
    <lineage>
        <taxon>Eukaryota</taxon>
        <taxon>Fungi</taxon>
        <taxon>Dikarya</taxon>
        <taxon>Ascomycota</taxon>
        <taxon>Pezizomycotina</taxon>
        <taxon>Sordariomycetes</taxon>
        <taxon>Sordariomycetidae</taxon>
        <taxon>Sordariales</taxon>
        <taxon>Lasiosphaeriaceae</taxon>
        <taxon>Lasiosphaeria</taxon>
    </lineage>
</organism>
<keyword evidence="3" id="KW-1185">Reference proteome</keyword>
<feature type="compositionally biased region" description="Basic and acidic residues" evidence="1">
    <location>
        <begin position="405"/>
        <end position="426"/>
    </location>
</feature>
<sequence>MELFQGVPKDTPLRPGAGDNKRTMTQVLALDASNAASPGPRASSIRLFARVVKKGHSTTNGQPKNTKGENDDDKTEYRIVLSNLQIFKGAAALDGLGIYRPETKELSIQARLRLIDDGTPSVAVVDFTRKPVGNAIQPGTLKMRGIRPHRQAESRPRGCAQLLAAGPAVKIEDRVYDRGFRLHGSFLILEKPFSVSLGFEDKRKGFVLKGAYKEPLDLGIVKFTDFKDDKNPSNNKEEDRKFQGRRGHWSFQGWKLRRKASWDPSNGKGAGPLPADMDDVALDIDEAIQRGSETDGSCEKLVDFVIGKPVKMQFEFELGLPGMKQQDMIDRKQNTVDLAYEPAFVGILRYLWNEVLGEENLEELGKKLLQPDTLGELVGVLALEKLGPRLIKRLVCRKPTGNGAEKLKDEANKRHKDDTKEKARTT</sequence>
<evidence type="ECO:0000313" key="3">
    <source>
        <dbReference type="Proteomes" id="UP001275084"/>
    </source>
</evidence>
<proteinExistence type="predicted"/>
<dbReference type="Proteomes" id="UP001275084">
    <property type="component" value="Unassembled WGS sequence"/>
</dbReference>
<protein>
    <submittedName>
        <fullName evidence="2">Uncharacterized protein</fullName>
    </submittedName>
</protein>
<comment type="caution">
    <text evidence="2">The sequence shown here is derived from an EMBL/GenBank/DDBJ whole genome shotgun (WGS) entry which is preliminary data.</text>
</comment>
<dbReference type="AlphaFoldDB" id="A0AAJ0H7Y8"/>
<name>A0AAJ0H7Y8_9PEZI</name>
<evidence type="ECO:0000256" key="1">
    <source>
        <dbReference type="SAM" id="MobiDB-lite"/>
    </source>
</evidence>
<reference evidence="2" key="1">
    <citation type="journal article" date="2023" name="Mol. Phylogenet. Evol.">
        <title>Genome-scale phylogeny and comparative genomics of the fungal order Sordariales.</title>
        <authorList>
            <person name="Hensen N."/>
            <person name="Bonometti L."/>
            <person name="Westerberg I."/>
            <person name="Brannstrom I.O."/>
            <person name="Guillou S."/>
            <person name="Cros-Aarteil S."/>
            <person name="Calhoun S."/>
            <person name="Haridas S."/>
            <person name="Kuo A."/>
            <person name="Mondo S."/>
            <person name="Pangilinan J."/>
            <person name="Riley R."/>
            <person name="LaButti K."/>
            <person name="Andreopoulos B."/>
            <person name="Lipzen A."/>
            <person name="Chen C."/>
            <person name="Yan M."/>
            <person name="Daum C."/>
            <person name="Ng V."/>
            <person name="Clum A."/>
            <person name="Steindorff A."/>
            <person name="Ohm R.A."/>
            <person name="Martin F."/>
            <person name="Silar P."/>
            <person name="Natvig D.O."/>
            <person name="Lalanne C."/>
            <person name="Gautier V."/>
            <person name="Ament-Velasquez S.L."/>
            <person name="Kruys A."/>
            <person name="Hutchinson M.I."/>
            <person name="Powell A.J."/>
            <person name="Barry K."/>
            <person name="Miller A.N."/>
            <person name="Grigoriev I.V."/>
            <person name="Debuchy R."/>
            <person name="Gladieux P."/>
            <person name="Hiltunen Thoren M."/>
            <person name="Johannesson H."/>
        </authorList>
    </citation>
    <scope>NUCLEOTIDE SEQUENCE</scope>
    <source>
        <strain evidence="2">CBS 955.72</strain>
    </source>
</reference>
<feature type="region of interest" description="Disordered" evidence="1">
    <location>
        <begin position="1"/>
        <end position="20"/>
    </location>
</feature>
<feature type="region of interest" description="Disordered" evidence="1">
    <location>
        <begin position="54"/>
        <end position="74"/>
    </location>
</feature>
<feature type="region of interest" description="Disordered" evidence="1">
    <location>
        <begin position="401"/>
        <end position="426"/>
    </location>
</feature>
<dbReference type="EMBL" id="JAUIQD010000007">
    <property type="protein sequence ID" value="KAK3343390.1"/>
    <property type="molecule type" value="Genomic_DNA"/>
</dbReference>
<accession>A0AAJ0H7Y8</accession>